<dbReference type="GO" id="GO:0005524">
    <property type="term" value="F:ATP binding"/>
    <property type="evidence" value="ECO:0007669"/>
    <property type="project" value="UniProtKB-UniRule"/>
</dbReference>
<keyword evidence="6 15" id="KW-0997">Cell inner membrane</keyword>
<evidence type="ECO:0000256" key="7">
    <source>
        <dbReference type="ARBA" id="ARBA00022679"/>
    </source>
</evidence>
<comment type="pathway">
    <text evidence="2 15">Bacterial outer membrane biogenesis; LPS core biosynthesis.</text>
</comment>
<dbReference type="HAMAP" id="MF_00521">
    <property type="entry name" value="KDO_kinase"/>
    <property type="match status" value="1"/>
</dbReference>
<reference evidence="17 18" key="1">
    <citation type="submission" date="2019-08" db="EMBL/GenBank/DDBJ databases">
        <title>Draft genome sequencing and comparative genomics of hatchery-associated Vibrios.</title>
        <authorList>
            <person name="Kehlet-Delgado H."/>
            <person name="Mueller R.S."/>
        </authorList>
    </citation>
    <scope>NUCLEOTIDE SEQUENCE [LARGE SCALE GENOMIC DNA]</scope>
    <source>
        <strain evidence="17 18">01-65-5-1</strain>
    </source>
</reference>
<keyword evidence="12 15" id="KW-0472">Membrane</keyword>
<comment type="function">
    <text evidence="15">Catalyzes the ATP-dependent phosphorylation of the 3-deoxy-D-manno-octulosonic acid (Kdo) residue in Kdo-lipid IV(A) at the 4-OH position.</text>
</comment>
<evidence type="ECO:0000256" key="1">
    <source>
        <dbReference type="ARBA" id="ARBA00004515"/>
    </source>
</evidence>
<dbReference type="GO" id="GO:0004672">
    <property type="term" value="F:protein kinase activity"/>
    <property type="evidence" value="ECO:0007669"/>
    <property type="project" value="InterPro"/>
</dbReference>
<dbReference type="EMBL" id="VTXO01000007">
    <property type="protein sequence ID" value="NOI82358.1"/>
    <property type="molecule type" value="Genomic_DNA"/>
</dbReference>
<evidence type="ECO:0000256" key="6">
    <source>
        <dbReference type="ARBA" id="ARBA00022519"/>
    </source>
</evidence>
<comment type="subcellular location">
    <subcellularLocation>
        <location evidence="1 15">Cell inner membrane</location>
        <topology evidence="1 15">Peripheral membrane protein</topology>
        <orientation evidence="1 15">Cytoplasmic side</orientation>
    </subcellularLocation>
</comment>
<comment type="caution">
    <text evidence="17">The sequence shown here is derived from an EMBL/GenBank/DDBJ whole genome shotgun (WGS) entry which is preliminary data.</text>
</comment>
<evidence type="ECO:0000256" key="13">
    <source>
        <dbReference type="ARBA" id="ARBA00029511"/>
    </source>
</evidence>
<evidence type="ECO:0000313" key="17">
    <source>
        <dbReference type="EMBL" id="NOI82358.1"/>
    </source>
</evidence>
<dbReference type="AlphaFoldDB" id="A0AAE5GSR6"/>
<dbReference type="Pfam" id="PF06293">
    <property type="entry name" value="Kdo"/>
    <property type="match status" value="1"/>
</dbReference>
<evidence type="ECO:0000256" key="4">
    <source>
        <dbReference type="ARBA" id="ARBA00011988"/>
    </source>
</evidence>
<keyword evidence="9 15" id="KW-0418">Kinase</keyword>
<evidence type="ECO:0000256" key="5">
    <source>
        <dbReference type="ARBA" id="ARBA00022475"/>
    </source>
</evidence>
<dbReference type="PROSITE" id="PS50011">
    <property type="entry name" value="PROTEIN_KINASE_DOM"/>
    <property type="match status" value="1"/>
</dbReference>
<dbReference type="InterPro" id="IPR000719">
    <property type="entry name" value="Prot_kinase_dom"/>
</dbReference>
<dbReference type="SUPFAM" id="SSF56112">
    <property type="entry name" value="Protein kinase-like (PK-like)"/>
    <property type="match status" value="1"/>
</dbReference>
<keyword evidence="7 15" id="KW-0808">Transferase</keyword>
<dbReference type="Proteomes" id="UP000572722">
    <property type="component" value="Unassembled WGS sequence"/>
</dbReference>
<name>A0AAE5GSR6_9VIBR</name>
<dbReference type="GO" id="GO:0009244">
    <property type="term" value="P:lipopolysaccharide core region biosynthetic process"/>
    <property type="evidence" value="ECO:0007669"/>
    <property type="project" value="UniProtKB-UniRule"/>
</dbReference>
<keyword evidence="5 15" id="KW-1003">Cell membrane</keyword>
<accession>A0AAE5GSR6</accession>
<keyword evidence="11 15" id="KW-0448">Lipopolysaccharide biosynthesis</keyword>
<evidence type="ECO:0000256" key="11">
    <source>
        <dbReference type="ARBA" id="ARBA00022985"/>
    </source>
</evidence>
<dbReference type="Gene3D" id="1.10.510.10">
    <property type="entry name" value="Transferase(Phosphotransferase) domain 1"/>
    <property type="match status" value="1"/>
</dbReference>
<evidence type="ECO:0000256" key="15">
    <source>
        <dbReference type="HAMAP-Rule" id="MF_00521"/>
    </source>
</evidence>
<dbReference type="InterPro" id="IPR011009">
    <property type="entry name" value="Kinase-like_dom_sf"/>
</dbReference>
<dbReference type="RefSeq" id="WP_171323843.1">
    <property type="nucleotide sequence ID" value="NZ_VTXO01000007.1"/>
</dbReference>
<evidence type="ECO:0000256" key="8">
    <source>
        <dbReference type="ARBA" id="ARBA00022741"/>
    </source>
</evidence>
<protein>
    <recommendedName>
        <fullName evidence="13 15">3-deoxy-D-manno-octulosonic acid kinase</fullName>
        <shortName evidence="15">Kdo kinase</shortName>
        <ecNumber evidence="4 15">2.7.1.166</ecNumber>
    </recommendedName>
</protein>
<dbReference type="EC" id="2.7.1.166" evidence="4 15"/>
<evidence type="ECO:0000256" key="10">
    <source>
        <dbReference type="ARBA" id="ARBA00022840"/>
    </source>
</evidence>
<dbReference type="GO" id="GO:0005886">
    <property type="term" value="C:plasma membrane"/>
    <property type="evidence" value="ECO:0007669"/>
    <property type="project" value="UniProtKB-SubCell"/>
</dbReference>
<evidence type="ECO:0000259" key="16">
    <source>
        <dbReference type="PROSITE" id="PS50011"/>
    </source>
</evidence>
<evidence type="ECO:0000256" key="2">
    <source>
        <dbReference type="ARBA" id="ARBA00004713"/>
    </source>
</evidence>
<evidence type="ECO:0000256" key="9">
    <source>
        <dbReference type="ARBA" id="ARBA00022777"/>
    </source>
</evidence>
<dbReference type="NCBIfam" id="NF002475">
    <property type="entry name" value="PRK01723.1"/>
    <property type="match status" value="1"/>
</dbReference>
<feature type="domain" description="Protein kinase" evidence="16">
    <location>
        <begin position="11"/>
        <end position="235"/>
    </location>
</feature>
<keyword evidence="8 15" id="KW-0547">Nucleotide-binding</keyword>
<evidence type="ECO:0000256" key="14">
    <source>
        <dbReference type="ARBA" id="ARBA00034417"/>
    </source>
</evidence>
<keyword evidence="10 15" id="KW-0067">ATP-binding</keyword>
<evidence type="ECO:0000313" key="18">
    <source>
        <dbReference type="Proteomes" id="UP000572722"/>
    </source>
</evidence>
<evidence type="ECO:0000256" key="3">
    <source>
        <dbReference type="ARBA" id="ARBA00010327"/>
    </source>
</evidence>
<comment type="similarity">
    <text evidence="3 15">Belongs to the protein kinase superfamily. KdkA/RfaP family.</text>
</comment>
<evidence type="ECO:0000256" key="12">
    <source>
        <dbReference type="ARBA" id="ARBA00023136"/>
    </source>
</evidence>
<feature type="active site" evidence="15">
    <location>
        <position position="166"/>
    </location>
</feature>
<sequence>MKTVTHNNQTFWYDEQLLKESVEKVFDAQYWQDAGKVIGSATGRGTTWFVQTDTLAAALRHYRRGGLFGKLVADSYWFTGWEKTRSFQEFQLLQQLKESGVNVPRPIAAYAVRNGLTYRADLLSEKVANARDLVAILQETPLSTEMYQKIGQEIRKMHDAQVNHTDLNIHNILIDDQQQVWIIDFDKCYQQSGDGWKQGNLDRLKRSFVKEVGKRNISWLESDWQPLLAGYQSKV</sequence>
<proteinExistence type="inferred from homology"/>
<gene>
    <name evidence="15" type="primary">kdkA</name>
    <name evidence="17" type="ORF">F0237_16945</name>
</gene>
<dbReference type="InterPro" id="IPR022826">
    <property type="entry name" value="KDO_kinase"/>
</dbReference>
<comment type="catalytic activity">
    <reaction evidence="14 15">
        <text>an alpha-Kdo-(2-&gt;6)-lipid IVA + ATP = a 4-O-phospho-alpha-Kdo-(2-&gt;6)-lipid IVA + ADP + H(+)</text>
        <dbReference type="Rhea" id="RHEA:74271"/>
        <dbReference type="ChEBI" id="CHEBI:15378"/>
        <dbReference type="ChEBI" id="CHEBI:30616"/>
        <dbReference type="ChEBI" id="CHEBI:176428"/>
        <dbReference type="ChEBI" id="CHEBI:193140"/>
        <dbReference type="ChEBI" id="CHEBI:456216"/>
        <dbReference type="EC" id="2.7.1.166"/>
    </reaction>
</comment>
<organism evidence="17 18">
    <name type="scientific">Vibrio tubiashii</name>
    <dbReference type="NCBI Taxonomy" id="29498"/>
    <lineage>
        <taxon>Bacteria</taxon>
        <taxon>Pseudomonadati</taxon>
        <taxon>Pseudomonadota</taxon>
        <taxon>Gammaproteobacteria</taxon>
        <taxon>Vibrionales</taxon>
        <taxon>Vibrionaceae</taxon>
        <taxon>Vibrio</taxon>
        <taxon>Vibrio oreintalis group</taxon>
    </lineage>
</organism>